<dbReference type="PANTHER" id="PTHR31791">
    <property type="entry name" value="FRIGIDA-LIKE PROTEIN 3-RELATED"/>
    <property type="match status" value="1"/>
</dbReference>
<accession>A0A2P5CQ17</accession>
<organism evidence="8 9">
    <name type="scientific">Trema orientale</name>
    <name type="common">Charcoal tree</name>
    <name type="synonym">Celtis orientalis</name>
    <dbReference type="NCBI Taxonomy" id="63057"/>
    <lineage>
        <taxon>Eukaryota</taxon>
        <taxon>Viridiplantae</taxon>
        <taxon>Streptophyta</taxon>
        <taxon>Embryophyta</taxon>
        <taxon>Tracheophyta</taxon>
        <taxon>Spermatophyta</taxon>
        <taxon>Magnoliopsida</taxon>
        <taxon>eudicotyledons</taxon>
        <taxon>Gunneridae</taxon>
        <taxon>Pentapetalae</taxon>
        <taxon>rosids</taxon>
        <taxon>fabids</taxon>
        <taxon>Rosales</taxon>
        <taxon>Cannabaceae</taxon>
        <taxon>Trema</taxon>
    </lineage>
</organism>
<dbReference type="STRING" id="63057.A0A2P5CQ17"/>
<proteinExistence type="inferred from homology"/>
<comment type="similarity">
    <text evidence="1 5">Belongs to the Frigida family.</text>
</comment>
<evidence type="ECO:0000256" key="6">
    <source>
        <dbReference type="SAM" id="MobiDB-lite"/>
    </source>
</evidence>
<evidence type="ECO:0000256" key="4">
    <source>
        <dbReference type="ARBA" id="ARBA00023089"/>
    </source>
</evidence>
<keyword evidence="3 5" id="KW-0221">Differentiation</keyword>
<feature type="signal peptide" evidence="7">
    <location>
        <begin position="1"/>
        <end position="26"/>
    </location>
</feature>
<evidence type="ECO:0000313" key="9">
    <source>
        <dbReference type="Proteomes" id="UP000237000"/>
    </source>
</evidence>
<keyword evidence="2 5" id="KW-0217">Developmental protein</keyword>
<evidence type="ECO:0000256" key="5">
    <source>
        <dbReference type="RuleBase" id="RU364012"/>
    </source>
</evidence>
<dbReference type="InParanoid" id="A0A2P5CQ17"/>
<keyword evidence="4 5" id="KW-0287">Flowering</keyword>
<dbReference type="OrthoDB" id="1194450at2759"/>
<name>A0A2P5CQ17_TREOI</name>
<dbReference type="GO" id="GO:0030154">
    <property type="term" value="P:cell differentiation"/>
    <property type="evidence" value="ECO:0007669"/>
    <property type="project" value="UniProtKB-KW"/>
</dbReference>
<feature type="region of interest" description="Disordered" evidence="6">
    <location>
        <begin position="173"/>
        <end position="192"/>
    </location>
</feature>
<dbReference type="AlphaFoldDB" id="A0A2P5CQ17"/>
<evidence type="ECO:0000256" key="1">
    <source>
        <dbReference type="ARBA" id="ARBA00008956"/>
    </source>
</evidence>
<comment type="caution">
    <text evidence="8">The sequence shown here is derived from an EMBL/GenBank/DDBJ whole genome shotgun (WGS) entry which is preliminary data.</text>
</comment>
<reference evidence="9" key="1">
    <citation type="submission" date="2016-06" db="EMBL/GenBank/DDBJ databases">
        <title>Parallel loss of symbiosis genes in relatives of nitrogen-fixing non-legume Parasponia.</title>
        <authorList>
            <person name="Van Velzen R."/>
            <person name="Holmer R."/>
            <person name="Bu F."/>
            <person name="Rutten L."/>
            <person name="Van Zeijl A."/>
            <person name="Liu W."/>
            <person name="Santuari L."/>
            <person name="Cao Q."/>
            <person name="Sharma T."/>
            <person name="Shen D."/>
            <person name="Roswanjaya Y."/>
            <person name="Wardhani T."/>
            <person name="Kalhor M.S."/>
            <person name="Jansen J."/>
            <person name="Van den Hoogen J."/>
            <person name="Gungor B."/>
            <person name="Hartog M."/>
            <person name="Hontelez J."/>
            <person name="Verver J."/>
            <person name="Yang W.-C."/>
            <person name="Schijlen E."/>
            <person name="Repin R."/>
            <person name="Schilthuizen M."/>
            <person name="Schranz E."/>
            <person name="Heidstra R."/>
            <person name="Miyata K."/>
            <person name="Fedorova E."/>
            <person name="Kohlen W."/>
            <person name="Bisseling T."/>
            <person name="Smit S."/>
            <person name="Geurts R."/>
        </authorList>
    </citation>
    <scope>NUCLEOTIDE SEQUENCE [LARGE SCALE GENOMIC DNA]</scope>
    <source>
        <strain evidence="9">cv. RG33-2</strain>
    </source>
</reference>
<keyword evidence="9" id="KW-1185">Reference proteome</keyword>
<sequence length="192" mass="22167">MRANTENLLEILGFLQFLAMYGLVSSLNEDEILNFLEMISQNEYALELSRPFASAYKISEVIQCLIGRKKLIDAVRLACAFGLTDKFPPNKLLTEYMEYAKSCTRQLSEKKKSIKEKVEATDKEIVALRTVVQCIIDYDLESQLPSSTILKRIALLEKIKNDRRHSALFFQSKDEQQQQQLQSQLKQHKSKK</sequence>
<dbReference type="InterPro" id="IPR012474">
    <property type="entry name" value="Frigida"/>
</dbReference>
<dbReference type="Proteomes" id="UP000237000">
    <property type="component" value="Unassembled WGS sequence"/>
</dbReference>
<evidence type="ECO:0000256" key="7">
    <source>
        <dbReference type="SAM" id="SignalP"/>
    </source>
</evidence>
<keyword evidence="7" id="KW-0732">Signal</keyword>
<evidence type="ECO:0000313" key="8">
    <source>
        <dbReference type="EMBL" id="PON63147.1"/>
    </source>
</evidence>
<feature type="chain" id="PRO_5015138437" description="FRIGIDA-like protein" evidence="7">
    <location>
        <begin position="27"/>
        <end position="192"/>
    </location>
</feature>
<dbReference type="Pfam" id="PF07899">
    <property type="entry name" value="Frigida"/>
    <property type="match status" value="1"/>
</dbReference>
<evidence type="ECO:0000256" key="3">
    <source>
        <dbReference type="ARBA" id="ARBA00022782"/>
    </source>
</evidence>
<gene>
    <name evidence="8" type="ORF">TorRG33x02_276910</name>
</gene>
<protein>
    <recommendedName>
        <fullName evidence="5">FRIGIDA-like protein</fullName>
    </recommendedName>
</protein>
<dbReference type="EMBL" id="JXTC01000340">
    <property type="protein sequence ID" value="PON63147.1"/>
    <property type="molecule type" value="Genomic_DNA"/>
</dbReference>
<dbReference type="PANTHER" id="PTHR31791:SF37">
    <property type="entry name" value="A_TM021B04.7 PROTEIN"/>
    <property type="match status" value="1"/>
</dbReference>
<dbReference type="GO" id="GO:0009908">
    <property type="term" value="P:flower development"/>
    <property type="evidence" value="ECO:0007669"/>
    <property type="project" value="UniProtKB-KW"/>
</dbReference>
<evidence type="ECO:0000256" key="2">
    <source>
        <dbReference type="ARBA" id="ARBA00022473"/>
    </source>
</evidence>